<proteinExistence type="inferred from homology"/>
<dbReference type="Pfam" id="PF00035">
    <property type="entry name" value="dsrm"/>
    <property type="match status" value="1"/>
</dbReference>
<evidence type="ECO:0000256" key="3">
    <source>
        <dbReference type="ARBA" id="ARBA00010183"/>
    </source>
</evidence>
<dbReference type="EC" id="3.1.26.3" evidence="15"/>
<dbReference type="InterPro" id="IPR000999">
    <property type="entry name" value="RNase_III_dom"/>
</dbReference>
<name>A0A7V2SZ87_9BACT</name>
<evidence type="ECO:0000259" key="16">
    <source>
        <dbReference type="PROSITE" id="PS50137"/>
    </source>
</evidence>
<evidence type="ECO:0000256" key="6">
    <source>
        <dbReference type="ARBA" id="ARBA00022552"/>
    </source>
</evidence>
<reference evidence="18" key="1">
    <citation type="journal article" date="2020" name="mSystems">
        <title>Genome- and Community-Level Interaction Insights into Carbon Utilization and Element Cycling Functions of Hydrothermarchaeota in Hydrothermal Sediment.</title>
        <authorList>
            <person name="Zhou Z."/>
            <person name="Liu Y."/>
            <person name="Xu W."/>
            <person name="Pan J."/>
            <person name="Luo Z.H."/>
            <person name="Li M."/>
        </authorList>
    </citation>
    <scope>NUCLEOTIDE SEQUENCE [LARGE SCALE GENOMIC DNA]</scope>
    <source>
        <strain evidence="18">HyVt-503</strain>
    </source>
</reference>
<keyword evidence="9 15" id="KW-0540">Nuclease</keyword>
<protein>
    <recommendedName>
        <fullName evidence="15">Ribonuclease 3</fullName>
        <ecNumber evidence="15">3.1.26.3</ecNumber>
    </recommendedName>
    <alternativeName>
        <fullName evidence="15">Ribonuclease III</fullName>
        <shortName evidence="15">RNase III</shortName>
    </alternativeName>
</protein>
<dbReference type="AlphaFoldDB" id="A0A7V2SZ87"/>
<feature type="active site" evidence="15">
    <location>
        <position position="50"/>
    </location>
</feature>
<dbReference type="CDD" id="cd00593">
    <property type="entry name" value="RIBOc"/>
    <property type="match status" value="1"/>
</dbReference>
<dbReference type="InterPro" id="IPR036389">
    <property type="entry name" value="RNase_III_sf"/>
</dbReference>
<evidence type="ECO:0000256" key="9">
    <source>
        <dbReference type="ARBA" id="ARBA00022722"/>
    </source>
</evidence>
<dbReference type="FunFam" id="3.30.160.20:FF:000003">
    <property type="entry name" value="Ribonuclease 3"/>
    <property type="match status" value="1"/>
</dbReference>
<dbReference type="SUPFAM" id="SSF69065">
    <property type="entry name" value="RNase III domain-like"/>
    <property type="match status" value="1"/>
</dbReference>
<dbReference type="PANTHER" id="PTHR11207:SF0">
    <property type="entry name" value="RIBONUCLEASE 3"/>
    <property type="match status" value="1"/>
</dbReference>
<dbReference type="GO" id="GO:0003725">
    <property type="term" value="F:double-stranded RNA binding"/>
    <property type="evidence" value="ECO:0007669"/>
    <property type="project" value="TreeGrafter"/>
</dbReference>
<dbReference type="GO" id="GO:0005737">
    <property type="term" value="C:cytoplasm"/>
    <property type="evidence" value="ECO:0007669"/>
    <property type="project" value="UniProtKB-SubCell"/>
</dbReference>
<evidence type="ECO:0000256" key="1">
    <source>
        <dbReference type="ARBA" id="ARBA00000109"/>
    </source>
</evidence>
<dbReference type="Gene3D" id="1.10.1520.10">
    <property type="entry name" value="Ribonuclease III domain"/>
    <property type="match status" value="1"/>
</dbReference>
<dbReference type="HAMAP" id="MF_00104">
    <property type="entry name" value="RNase_III"/>
    <property type="match status" value="1"/>
</dbReference>
<comment type="catalytic activity">
    <reaction evidence="1 15">
        <text>Endonucleolytic cleavage to 5'-phosphomonoester.</text>
        <dbReference type="EC" id="3.1.26.3"/>
    </reaction>
</comment>
<dbReference type="PROSITE" id="PS50137">
    <property type="entry name" value="DS_RBD"/>
    <property type="match status" value="1"/>
</dbReference>
<dbReference type="GO" id="GO:0006397">
    <property type="term" value="P:mRNA processing"/>
    <property type="evidence" value="ECO:0007669"/>
    <property type="project" value="UniProtKB-UniRule"/>
</dbReference>
<organism evidence="18">
    <name type="scientific">Dissulfuribacter thermophilus</name>
    <dbReference type="NCBI Taxonomy" id="1156395"/>
    <lineage>
        <taxon>Bacteria</taxon>
        <taxon>Pseudomonadati</taxon>
        <taxon>Thermodesulfobacteriota</taxon>
        <taxon>Dissulfuribacteria</taxon>
        <taxon>Dissulfuribacterales</taxon>
        <taxon>Dissulfuribacteraceae</taxon>
        <taxon>Dissulfuribacter</taxon>
    </lineage>
</organism>
<dbReference type="FunFam" id="1.10.1520.10:FF:000001">
    <property type="entry name" value="Ribonuclease 3"/>
    <property type="match status" value="1"/>
</dbReference>
<dbReference type="GO" id="GO:0019843">
    <property type="term" value="F:rRNA binding"/>
    <property type="evidence" value="ECO:0007669"/>
    <property type="project" value="UniProtKB-KW"/>
</dbReference>
<evidence type="ECO:0000256" key="12">
    <source>
        <dbReference type="ARBA" id="ARBA00022801"/>
    </source>
</evidence>
<feature type="domain" description="RNase III" evidence="17">
    <location>
        <begin position="5"/>
        <end position="134"/>
    </location>
</feature>
<gene>
    <name evidence="15 18" type="primary">rnc</name>
    <name evidence="18" type="ORF">ENJ63_04380</name>
</gene>
<dbReference type="SMART" id="SM00535">
    <property type="entry name" value="RIBOc"/>
    <property type="match status" value="1"/>
</dbReference>
<comment type="similarity">
    <text evidence="3">Belongs to the ribonuclease III family.</text>
</comment>
<dbReference type="Proteomes" id="UP000885797">
    <property type="component" value="Unassembled WGS sequence"/>
</dbReference>
<dbReference type="GO" id="GO:0008033">
    <property type="term" value="P:tRNA processing"/>
    <property type="evidence" value="ECO:0007669"/>
    <property type="project" value="UniProtKB-KW"/>
</dbReference>
<feature type="binding site" evidence="15">
    <location>
        <position position="46"/>
    </location>
    <ligand>
        <name>Mg(2+)</name>
        <dbReference type="ChEBI" id="CHEBI:18420"/>
    </ligand>
</feature>
<dbReference type="SUPFAM" id="SSF54768">
    <property type="entry name" value="dsRNA-binding domain-like"/>
    <property type="match status" value="1"/>
</dbReference>
<evidence type="ECO:0000256" key="10">
    <source>
        <dbReference type="ARBA" id="ARBA00022723"/>
    </source>
</evidence>
<feature type="active site" evidence="15">
    <location>
        <position position="123"/>
    </location>
</feature>
<feature type="binding site" evidence="15">
    <location>
        <position position="120"/>
    </location>
    <ligand>
        <name>Mg(2+)</name>
        <dbReference type="ChEBI" id="CHEBI:18420"/>
    </ligand>
</feature>
<dbReference type="NCBIfam" id="TIGR02191">
    <property type="entry name" value="RNaseIII"/>
    <property type="match status" value="1"/>
</dbReference>
<dbReference type="PROSITE" id="PS00517">
    <property type="entry name" value="RNASE_3_1"/>
    <property type="match status" value="1"/>
</dbReference>
<keyword evidence="13 15" id="KW-0460">Magnesium</keyword>
<evidence type="ECO:0000256" key="13">
    <source>
        <dbReference type="ARBA" id="ARBA00022842"/>
    </source>
</evidence>
<comment type="cofactor">
    <cofactor evidence="15">
        <name>Mg(2+)</name>
        <dbReference type="ChEBI" id="CHEBI:18420"/>
    </cofactor>
</comment>
<sequence>MEKSIKELEETLGYTFNNPQLLECALTHRSFAAEHSDISEDNERLEFLGDAVLELVMTRLLFDLYGNTYSEGDLTRMRAFLVNEAQLAKQAEGIGLGHYIRLGKGEERSGGRRKKSILADTFEAVMGAIYLDGGLEPCFSFVKRLFNQVLSEITDHFLIEDYKSALQELTQARFHVVPTYRVERISGPDHNRTFEVAIILDGKVLARGEGSSKKKAEQDAAKEALKKLKDG</sequence>
<dbReference type="GO" id="GO:0004525">
    <property type="term" value="F:ribonuclease III activity"/>
    <property type="evidence" value="ECO:0007669"/>
    <property type="project" value="UniProtKB-UniRule"/>
</dbReference>
<keyword evidence="11 15" id="KW-0255">Endonuclease</keyword>
<dbReference type="Gene3D" id="3.30.160.20">
    <property type="match status" value="1"/>
</dbReference>
<dbReference type="PANTHER" id="PTHR11207">
    <property type="entry name" value="RIBONUCLEASE III"/>
    <property type="match status" value="1"/>
</dbReference>
<dbReference type="PROSITE" id="PS50142">
    <property type="entry name" value="RNASE_3_2"/>
    <property type="match status" value="1"/>
</dbReference>
<dbReference type="SMART" id="SM00358">
    <property type="entry name" value="DSRM"/>
    <property type="match status" value="1"/>
</dbReference>
<comment type="subunit">
    <text evidence="4 15">Homodimer.</text>
</comment>
<evidence type="ECO:0000256" key="8">
    <source>
        <dbReference type="ARBA" id="ARBA00022694"/>
    </source>
</evidence>
<keyword evidence="5 15" id="KW-0963">Cytoplasm</keyword>
<dbReference type="GO" id="GO:0046872">
    <property type="term" value="F:metal ion binding"/>
    <property type="evidence" value="ECO:0007669"/>
    <property type="project" value="UniProtKB-KW"/>
</dbReference>
<evidence type="ECO:0000256" key="2">
    <source>
        <dbReference type="ARBA" id="ARBA00004496"/>
    </source>
</evidence>
<evidence type="ECO:0000256" key="4">
    <source>
        <dbReference type="ARBA" id="ARBA00011738"/>
    </source>
</evidence>
<keyword evidence="12 15" id="KW-0378">Hydrolase</keyword>
<dbReference type="CDD" id="cd10845">
    <property type="entry name" value="DSRM_RNAse_III_family"/>
    <property type="match status" value="1"/>
</dbReference>
<accession>A0A7V2SZ87</accession>
<dbReference type="GO" id="GO:0042802">
    <property type="term" value="F:identical protein binding"/>
    <property type="evidence" value="ECO:0007669"/>
    <property type="project" value="UniProtKB-ARBA"/>
</dbReference>
<dbReference type="Pfam" id="PF14622">
    <property type="entry name" value="Ribonucleas_3_3"/>
    <property type="match status" value="1"/>
</dbReference>
<evidence type="ECO:0000256" key="7">
    <source>
        <dbReference type="ARBA" id="ARBA00022664"/>
    </source>
</evidence>
<keyword evidence="10 15" id="KW-0479">Metal-binding</keyword>
<evidence type="ECO:0000256" key="11">
    <source>
        <dbReference type="ARBA" id="ARBA00022759"/>
    </source>
</evidence>
<dbReference type="InterPro" id="IPR011907">
    <property type="entry name" value="RNase_III"/>
</dbReference>
<feature type="domain" description="DRBM" evidence="16">
    <location>
        <begin position="161"/>
        <end position="230"/>
    </location>
</feature>
<dbReference type="GO" id="GO:0006364">
    <property type="term" value="P:rRNA processing"/>
    <property type="evidence" value="ECO:0007669"/>
    <property type="project" value="UniProtKB-UniRule"/>
</dbReference>
<evidence type="ECO:0000256" key="15">
    <source>
        <dbReference type="HAMAP-Rule" id="MF_00104"/>
    </source>
</evidence>
<keyword evidence="7 15" id="KW-0507">mRNA processing</keyword>
<evidence type="ECO:0000256" key="14">
    <source>
        <dbReference type="ARBA" id="ARBA00022884"/>
    </source>
</evidence>
<evidence type="ECO:0000313" key="18">
    <source>
        <dbReference type="EMBL" id="HFC47100.1"/>
    </source>
</evidence>
<keyword evidence="6 15" id="KW-0698">rRNA processing</keyword>
<evidence type="ECO:0000256" key="5">
    <source>
        <dbReference type="ARBA" id="ARBA00022490"/>
    </source>
</evidence>
<dbReference type="InterPro" id="IPR014720">
    <property type="entry name" value="dsRBD_dom"/>
</dbReference>
<feature type="binding site" evidence="15">
    <location>
        <position position="123"/>
    </location>
    <ligand>
        <name>Mg(2+)</name>
        <dbReference type="ChEBI" id="CHEBI:18420"/>
    </ligand>
</feature>
<comment type="function">
    <text evidence="15">Digests double-stranded RNA. Involved in the processing of primary rRNA transcript to yield the immediate precursors to the large and small rRNAs (23S and 16S). Processes some mRNAs, and tRNAs when they are encoded in the rRNA operon. Processes pre-crRNA and tracrRNA of type II CRISPR loci if present in the organism.</text>
</comment>
<comment type="subcellular location">
    <subcellularLocation>
        <location evidence="2 15">Cytoplasm</location>
    </subcellularLocation>
</comment>
<dbReference type="GO" id="GO:0010468">
    <property type="term" value="P:regulation of gene expression"/>
    <property type="evidence" value="ECO:0007669"/>
    <property type="project" value="TreeGrafter"/>
</dbReference>
<comment type="caution">
    <text evidence="18">The sequence shown here is derived from an EMBL/GenBank/DDBJ whole genome shotgun (WGS) entry which is preliminary data.</text>
</comment>
<dbReference type="EMBL" id="DRND01000348">
    <property type="protein sequence ID" value="HFC47100.1"/>
    <property type="molecule type" value="Genomic_DNA"/>
</dbReference>
<keyword evidence="15" id="KW-0699">rRNA-binding</keyword>
<keyword evidence="8 15" id="KW-0819">tRNA processing</keyword>
<evidence type="ECO:0000259" key="17">
    <source>
        <dbReference type="PROSITE" id="PS50142"/>
    </source>
</evidence>
<keyword evidence="14 15" id="KW-0694">RNA-binding</keyword>